<feature type="signal peptide" evidence="1">
    <location>
        <begin position="1"/>
        <end position="25"/>
    </location>
</feature>
<reference evidence="2 3" key="1">
    <citation type="submission" date="2019-03" db="EMBL/GenBank/DDBJ databases">
        <title>Genomic Encyclopedia of Type Strains, Phase IV (KMG-IV): sequencing the most valuable type-strain genomes for metagenomic binning, comparative biology and taxonomic classification.</title>
        <authorList>
            <person name="Goeker M."/>
        </authorList>
    </citation>
    <scope>NUCLEOTIDE SEQUENCE [LARGE SCALE GENOMIC DNA]</scope>
    <source>
        <strain evidence="2 3">DSM 12121</strain>
    </source>
</reference>
<gene>
    <name evidence="2" type="ORF">C7389_101278</name>
</gene>
<evidence type="ECO:0000313" key="3">
    <source>
        <dbReference type="Proteomes" id="UP000295129"/>
    </source>
</evidence>
<evidence type="ECO:0000313" key="2">
    <source>
        <dbReference type="EMBL" id="TDN56899.1"/>
    </source>
</evidence>
<protein>
    <submittedName>
        <fullName evidence="2">Uncharacterized protein</fullName>
    </submittedName>
</protein>
<comment type="caution">
    <text evidence="2">The sequence shown here is derived from an EMBL/GenBank/DDBJ whole genome shotgun (WGS) entry which is preliminary data.</text>
</comment>
<keyword evidence="1" id="KW-0732">Signal</keyword>
<accession>A0A4R6EF35</accession>
<evidence type="ECO:0000256" key="1">
    <source>
        <dbReference type="SAM" id="SignalP"/>
    </source>
</evidence>
<name>A0A4R6EF35_9RHOO</name>
<dbReference type="EMBL" id="SNVV01000001">
    <property type="protein sequence ID" value="TDN56899.1"/>
    <property type="molecule type" value="Genomic_DNA"/>
</dbReference>
<organism evidence="2 3">
    <name type="scientific">Azoarcus indigens</name>
    <dbReference type="NCBI Taxonomy" id="29545"/>
    <lineage>
        <taxon>Bacteria</taxon>
        <taxon>Pseudomonadati</taxon>
        <taxon>Pseudomonadota</taxon>
        <taxon>Betaproteobacteria</taxon>
        <taxon>Rhodocyclales</taxon>
        <taxon>Zoogloeaceae</taxon>
        <taxon>Azoarcus</taxon>
    </lineage>
</organism>
<dbReference type="Proteomes" id="UP000295129">
    <property type="component" value="Unassembled WGS sequence"/>
</dbReference>
<feature type="chain" id="PRO_5020951228" evidence="1">
    <location>
        <begin position="26"/>
        <end position="132"/>
    </location>
</feature>
<dbReference type="AlphaFoldDB" id="A0A4R6EF35"/>
<dbReference type="RefSeq" id="WP_133587607.1">
    <property type="nucleotide sequence ID" value="NZ_SNVV01000001.1"/>
</dbReference>
<proteinExistence type="predicted"/>
<sequence length="132" mass="13881">MSVPGKFIHIALLASLALQLPHAAAADGQEVVERLSTSVVRLYDVPRGKVIAELQKSAYPTTLSWKLLQPKFVDSAFFNVSTPVGDGWVKKNEVRLGGTASQAVTAGGIAEDKGVAVGGTRAIGDADRVKKP</sequence>
<keyword evidence="3" id="KW-1185">Reference proteome</keyword>